<dbReference type="InParanoid" id="I7MM69"/>
<accession>I7MM69</accession>
<keyword evidence="3" id="KW-1185">Reference proteome</keyword>
<dbReference type="KEGG" id="tet:TTHERM_00299930"/>
<dbReference type="RefSeq" id="XP_001024520.1">
    <property type="nucleotide sequence ID" value="XM_001024520.1"/>
</dbReference>
<dbReference type="HOGENOM" id="CLU_636945_0_0_1"/>
<proteinExistence type="predicted"/>
<organism evidence="2 3">
    <name type="scientific">Tetrahymena thermophila (strain SB210)</name>
    <dbReference type="NCBI Taxonomy" id="312017"/>
    <lineage>
        <taxon>Eukaryota</taxon>
        <taxon>Sar</taxon>
        <taxon>Alveolata</taxon>
        <taxon>Ciliophora</taxon>
        <taxon>Intramacronucleata</taxon>
        <taxon>Oligohymenophorea</taxon>
        <taxon>Hymenostomatida</taxon>
        <taxon>Tetrahymenina</taxon>
        <taxon>Tetrahymenidae</taxon>
        <taxon>Tetrahymena</taxon>
    </lineage>
</organism>
<dbReference type="GeneID" id="7833033"/>
<evidence type="ECO:0000313" key="3">
    <source>
        <dbReference type="Proteomes" id="UP000009168"/>
    </source>
</evidence>
<reference evidence="3" key="1">
    <citation type="journal article" date="2006" name="PLoS Biol.">
        <title>Macronuclear genome sequence of the ciliate Tetrahymena thermophila, a model eukaryote.</title>
        <authorList>
            <person name="Eisen J.A."/>
            <person name="Coyne R.S."/>
            <person name="Wu M."/>
            <person name="Wu D."/>
            <person name="Thiagarajan M."/>
            <person name="Wortman J.R."/>
            <person name="Badger J.H."/>
            <person name="Ren Q."/>
            <person name="Amedeo P."/>
            <person name="Jones K.M."/>
            <person name="Tallon L.J."/>
            <person name="Delcher A.L."/>
            <person name="Salzberg S.L."/>
            <person name="Silva J.C."/>
            <person name="Haas B.J."/>
            <person name="Majoros W.H."/>
            <person name="Farzad M."/>
            <person name="Carlton J.M."/>
            <person name="Smith R.K. Jr."/>
            <person name="Garg J."/>
            <person name="Pearlman R.E."/>
            <person name="Karrer K.M."/>
            <person name="Sun L."/>
            <person name="Manning G."/>
            <person name="Elde N.C."/>
            <person name="Turkewitz A.P."/>
            <person name="Asai D.J."/>
            <person name="Wilkes D.E."/>
            <person name="Wang Y."/>
            <person name="Cai H."/>
            <person name="Collins K."/>
            <person name="Stewart B.A."/>
            <person name="Lee S.R."/>
            <person name="Wilamowska K."/>
            <person name="Weinberg Z."/>
            <person name="Ruzzo W.L."/>
            <person name="Wloga D."/>
            <person name="Gaertig J."/>
            <person name="Frankel J."/>
            <person name="Tsao C.-C."/>
            <person name="Gorovsky M.A."/>
            <person name="Keeling P.J."/>
            <person name="Waller R.F."/>
            <person name="Patron N.J."/>
            <person name="Cherry J.M."/>
            <person name="Stover N.A."/>
            <person name="Krieger C.J."/>
            <person name="del Toro C."/>
            <person name="Ryder H.F."/>
            <person name="Williamson S.C."/>
            <person name="Barbeau R.A."/>
            <person name="Hamilton E.P."/>
            <person name="Orias E."/>
        </authorList>
    </citation>
    <scope>NUCLEOTIDE SEQUENCE [LARGE SCALE GENOMIC DNA]</scope>
    <source>
        <strain evidence="3">SB210</strain>
    </source>
</reference>
<dbReference type="Proteomes" id="UP000009168">
    <property type="component" value="Unassembled WGS sequence"/>
</dbReference>
<dbReference type="EMBL" id="GG662449">
    <property type="protein sequence ID" value="EAS04275.1"/>
    <property type="molecule type" value="Genomic_DNA"/>
</dbReference>
<name>I7MM69_TETTS</name>
<protein>
    <submittedName>
        <fullName evidence="2">Uncharacterized protein</fullName>
    </submittedName>
</protein>
<gene>
    <name evidence="2" type="ORF">TTHERM_00299930</name>
</gene>
<sequence>MEEEVIFHEDFHQYSNMSYNQQLPVDEYGINLQNHELVINFSSPSASSQNSYSSCQSHPQSIYEDENTQQSSSLEEREKESPSQNKCENSTLVLVNNNSVNVVEDQPNQMHKLQIVNIPLQKYLFCNREFLLNGDILMNFNHEDFQRIGTFNKYKKMAKLVIDKNIDQLNIHMTTFQKGVDHFGELIQFCSSQPNQTMYQIAQQLVRHQERVDRLKQFVQSISKMPNFQEFVQASEIVYQNFKQKCQAQLLQMIKDYTIKFYKTKFIKINYQEGTYEIEQMSMSQLLLAILGVSQEQAQQFIMRKGMFEFVFSLEEFGIELHCLSLYNENITKFSSYCMIKTFDGIDLQVNTNFHIFYNMDNTIARKGGILLTEFFIVVDYDITPNMLRQLVDIRKKEPNFEYLTQLENESDWDYAAQSKQFIQQFYPNKL</sequence>
<evidence type="ECO:0000313" key="2">
    <source>
        <dbReference type="EMBL" id="EAS04275.1"/>
    </source>
</evidence>
<evidence type="ECO:0000256" key="1">
    <source>
        <dbReference type="SAM" id="MobiDB-lite"/>
    </source>
</evidence>
<feature type="region of interest" description="Disordered" evidence="1">
    <location>
        <begin position="49"/>
        <end position="86"/>
    </location>
</feature>
<dbReference type="AlphaFoldDB" id="I7MM69"/>